<dbReference type="AlphaFoldDB" id="A0A0A9TVE4"/>
<evidence type="ECO:0000313" key="1">
    <source>
        <dbReference type="EMBL" id="JAD15128.1"/>
    </source>
</evidence>
<dbReference type="Pfam" id="PF00931">
    <property type="entry name" value="NB-ARC"/>
    <property type="match status" value="1"/>
</dbReference>
<protein>
    <submittedName>
        <fullName evidence="1">Uncharacterized protein</fullName>
    </submittedName>
</protein>
<dbReference type="GO" id="GO:0043531">
    <property type="term" value="F:ADP binding"/>
    <property type="evidence" value="ECO:0007669"/>
    <property type="project" value="InterPro"/>
</dbReference>
<dbReference type="InterPro" id="IPR002182">
    <property type="entry name" value="NB-ARC"/>
</dbReference>
<accession>A0A0A9TVE4</accession>
<reference evidence="1" key="2">
    <citation type="journal article" date="2015" name="Data Brief">
        <title>Shoot transcriptome of the giant reed, Arundo donax.</title>
        <authorList>
            <person name="Barrero R.A."/>
            <person name="Guerrero F.D."/>
            <person name="Moolhuijzen P."/>
            <person name="Goolsby J.A."/>
            <person name="Tidwell J."/>
            <person name="Bellgard S.E."/>
            <person name="Bellgard M.I."/>
        </authorList>
    </citation>
    <scope>NUCLEOTIDE SEQUENCE</scope>
    <source>
        <tissue evidence="1">Shoot tissue taken approximately 20 cm above the soil surface</tissue>
    </source>
</reference>
<dbReference type="PRINTS" id="PR00364">
    <property type="entry name" value="DISEASERSIST"/>
</dbReference>
<reference evidence="1" key="1">
    <citation type="submission" date="2014-09" db="EMBL/GenBank/DDBJ databases">
        <authorList>
            <person name="Magalhaes I.L.F."/>
            <person name="Oliveira U."/>
            <person name="Santos F.R."/>
            <person name="Vidigal T.H.D.A."/>
            <person name="Brescovit A.D."/>
            <person name="Santos A.J."/>
        </authorList>
    </citation>
    <scope>NUCLEOTIDE SEQUENCE</scope>
    <source>
        <tissue evidence="1">Shoot tissue taken approximately 20 cm above the soil surface</tissue>
    </source>
</reference>
<dbReference type="InterPro" id="IPR027417">
    <property type="entry name" value="P-loop_NTPase"/>
</dbReference>
<dbReference type="Gene3D" id="3.40.50.300">
    <property type="entry name" value="P-loop containing nucleotide triphosphate hydrolases"/>
    <property type="match status" value="1"/>
</dbReference>
<dbReference type="PANTHER" id="PTHR36766:SF56">
    <property type="match status" value="1"/>
</dbReference>
<dbReference type="EMBL" id="GBRH01282767">
    <property type="protein sequence ID" value="JAD15128.1"/>
    <property type="molecule type" value="Transcribed_RNA"/>
</dbReference>
<organism evidence="1">
    <name type="scientific">Arundo donax</name>
    <name type="common">Giant reed</name>
    <name type="synonym">Donax arundinaceus</name>
    <dbReference type="NCBI Taxonomy" id="35708"/>
    <lineage>
        <taxon>Eukaryota</taxon>
        <taxon>Viridiplantae</taxon>
        <taxon>Streptophyta</taxon>
        <taxon>Embryophyta</taxon>
        <taxon>Tracheophyta</taxon>
        <taxon>Spermatophyta</taxon>
        <taxon>Magnoliopsida</taxon>
        <taxon>Liliopsida</taxon>
        <taxon>Poales</taxon>
        <taxon>Poaceae</taxon>
        <taxon>PACMAD clade</taxon>
        <taxon>Arundinoideae</taxon>
        <taxon>Arundineae</taxon>
        <taxon>Arundo</taxon>
    </lineage>
</organism>
<proteinExistence type="predicted"/>
<sequence length="160" mass="18362">MPLLPNIDEISVLGRGKEKNEIISKLVETDDQQKIETNSIVGLGGSRKTTLAKMVFNDGNIVEKQFEFKLWVHVSQEFDIENLIKKLFESIGDNNPGQHALPYMSKKISETLMGKKFMLVLDDVWTESQSLFTYSLTVYYNCDLLKSKMLPERVYSINYS</sequence>
<dbReference type="SUPFAM" id="SSF52540">
    <property type="entry name" value="P-loop containing nucleoside triphosphate hydrolases"/>
    <property type="match status" value="1"/>
</dbReference>
<dbReference type="PANTHER" id="PTHR36766">
    <property type="entry name" value="PLANT BROAD-SPECTRUM MILDEW RESISTANCE PROTEIN RPW8"/>
    <property type="match status" value="1"/>
</dbReference>
<name>A0A0A9TVE4_ARUDO</name>